<feature type="binding site" evidence="10 14">
    <location>
        <position position="10"/>
    </location>
    <ligand>
        <name>substrate</name>
    </ligand>
</feature>
<dbReference type="SUPFAM" id="SSF51366">
    <property type="entry name" value="Ribulose-phoshate binding barrel"/>
    <property type="match status" value="1"/>
</dbReference>
<keyword evidence="13" id="KW-0862">Zinc</keyword>
<reference evidence="15" key="2">
    <citation type="submission" date="2021-04" db="EMBL/GenBank/DDBJ databases">
        <authorList>
            <person name="Gilroy R."/>
        </authorList>
    </citation>
    <scope>NUCLEOTIDE SEQUENCE</scope>
    <source>
        <strain evidence="15">ChiHjej10B9-743</strain>
    </source>
</reference>
<feature type="binding site" evidence="10 13">
    <location>
        <position position="66"/>
    </location>
    <ligand>
        <name>a divalent metal cation</name>
        <dbReference type="ChEBI" id="CHEBI:60240"/>
    </ligand>
</feature>
<evidence type="ECO:0000256" key="1">
    <source>
        <dbReference type="ARBA" id="ARBA00001782"/>
    </source>
</evidence>
<dbReference type="GO" id="GO:0046872">
    <property type="term" value="F:metal ion binding"/>
    <property type="evidence" value="ECO:0007669"/>
    <property type="project" value="UniProtKB-UniRule"/>
</dbReference>
<reference evidence="15" key="1">
    <citation type="journal article" date="2021" name="PeerJ">
        <title>Extensive microbial diversity within the chicken gut microbiome revealed by metagenomics and culture.</title>
        <authorList>
            <person name="Gilroy R."/>
            <person name="Ravi A."/>
            <person name="Getino M."/>
            <person name="Pursley I."/>
            <person name="Horton D.L."/>
            <person name="Alikhan N.F."/>
            <person name="Baker D."/>
            <person name="Gharbi K."/>
            <person name="Hall N."/>
            <person name="Watson M."/>
            <person name="Adriaenssens E.M."/>
            <person name="Foster-Nyarko E."/>
            <person name="Jarju S."/>
            <person name="Secka A."/>
            <person name="Antonio M."/>
            <person name="Oren A."/>
            <person name="Chaudhuri R.R."/>
            <person name="La Ragione R."/>
            <person name="Hildebrand F."/>
            <person name="Pallen M.J."/>
        </authorList>
    </citation>
    <scope>NUCLEOTIDE SEQUENCE</scope>
    <source>
        <strain evidence="15">ChiHjej10B9-743</strain>
    </source>
</reference>
<comment type="catalytic activity">
    <reaction evidence="1 10 11">
        <text>D-ribulose 5-phosphate = D-xylulose 5-phosphate</text>
        <dbReference type="Rhea" id="RHEA:13677"/>
        <dbReference type="ChEBI" id="CHEBI:57737"/>
        <dbReference type="ChEBI" id="CHEBI:58121"/>
        <dbReference type="EC" id="5.1.3.1"/>
    </reaction>
</comment>
<evidence type="ECO:0000256" key="9">
    <source>
        <dbReference type="ARBA" id="ARBA00023235"/>
    </source>
</evidence>
<keyword evidence="13" id="KW-0170">Cobalt</keyword>
<sequence length="225" mass="23833">MSDPIQIAPSILAADYARISEELAQVSSADLIHFDVMDGHFVPNISFGADFLRAVKASTDLPVDAHLMVSNPDEAVEKFLDAGADSLSFHYEATAHAHRLVSLIHDRGARASIAINPATPVCLLEPILDDLDMVLVMTVNPGFGGQRFIDSSLKKLRRLRRMCDEHGVNPRIEVDGGIDAGNIAAVAAAGANVFVAGSSVFGCEDRSRAIAELRGAAEGGVTKSA</sequence>
<gene>
    <name evidence="10 15" type="primary">rpe</name>
    <name evidence="15" type="ORF">IAA42_07685</name>
</gene>
<evidence type="ECO:0000256" key="6">
    <source>
        <dbReference type="ARBA" id="ARBA00009541"/>
    </source>
</evidence>
<protein>
    <recommendedName>
        <fullName evidence="7 10">Ribulose-phosphate 3-epimerase</fullName>
        <ecNumber evidence="7 10">5.1.3.1</ecNumber>
    </recommendedName>
</protein>
<evidence type="ECO:0000256" key="12">
    <source>
        <dbReference type="PIRSR" id="PIRSR001461-1"/>
    </source>
</evidence>
<dbReference type="InterPro" id="IPR000056">
    <property type="entry name" value="Ribul_P_3_epim-like"/>
</dbReference>
<dbReference type="NCBIfam" id="NF004076">
    <property type="entry name" value="PRK05581.1-4"/>
    <property type="match status" value="1"/>
</dbReference>
<comment type="cofactor">
    <cofactor evidence="5">
        <name>Fe(2+)</name>
        <dbReference type="ChEBI" id="CHEBI:29033"/>
    </cofactor>
</comment>
<dbReference type="InterPro" id="IPR013785">
    <property type="entry name" value="Aldolase_TIM"/>
</dbReference>
<dbReference type="GO" id="GO:0004750">
    <property type="term" value="F:D-ribulose-phosphate 3-epimerase activity"/>
    <property type="evidence" value="ECO:0007669"/>
    <property type="project" value="UniProtKB-UniRule"/>
</dbReference>
<dbReference type="PROSITE" id="PS01086">
    <property type="entry name" value="RIBUL_P_3_EPIMER_2"/>
    <property type="match status" value="1"/>
</dbReference>
<dbReference type="PANTHER" id="PTHR11749">
    <property type="entry name" value="RIBULOSE-5-PHOSPHATE-3-EPIMERASE"/>
    <property type="match status" value="1"/>
</dbReference>
<dbReference type="PROSITE" id="PS01085">
    <property type="entry name" value="RIBUL_P_3_EPIMER_1"/>
    <property type="match status" value="1"/>
</dbReference>
<keyword evidence="13" id="KW-0464">Manganese</keyword>
<proteinExistence type="inferred from homology"/>
<comment type="cofactor">
    <cofactor evidence="10 13">
        <name>a divalent metal cation</name>
        <dbReference type="ChEBI" id="CHEBI:60240"/>
    </cofactor>
    <text evidence="10 13">Binds 1 divalent metal cation per subunit.</text>
</comment>
<feature type="active site" description="Proton donor" evidence="10 12">
    <location>
        <position position="175"/>
    </location>
</feature>
<evidence type="ECO:0000256" key="2">
    <source>
        <dbReference type="ARBA" id="ARBA00001936"/>
    </source>
</evidence>
<evidence type="ECO:0000313" key="15">
    <source>
        <dbReference type="EMBL" id="HIY80297.1"/>
    </source>
</evidence>
<feature type="binding site" evidence="10 14">
    <location>
        <begin position="197"/>
        <end position="198"/>
    </location>
    <ligand>
        <name>substrate</name>
    </ligand>
</feature>
<dbReference type="AlphaFoldDB" id="A0A9D2CIN6"/>
<dbReference type="InterPro" id="IPR011060">
    <property type="entry name" value="RibuloseP-bd_barrel"/>
</dbReference>
<evidence type="ECO:0000256" key="11">
    <source>
        <dbReference type="PIRNR" id="PIRNR001461"/>
    </source>
</evidence>
<dbReference type="InterPro" id="IPR026019">
    <property type="entry name" value="Ribul_P_3_epim"/>
</dbReference>
<dbReference type="EMBL" id="DXCP01000056">
    <property type="protein sequence ID" value="HIY80297.1"/>
    <property type="molecule type" value="Genomic_DNA"/>
</dbReference>
<keyword evidence="9 10" id="KW-0413">Isomerase</keyword>
<keyword evidence="8 10" id="KW-0479">Metal-binding</keyword>
<comment type="similarity">
    <text evidence="6 10 11">Belongs to the ribulose-phosphate 3-epimerase family.</text>
</comment>
<comment type="cofactor">
    <cofactor evidence="2">
        <name>Mn(2+)</name>
        <dbReference type="ChEBI" id="CHEBI:29035"/>
    </cofactor>
</comment>
<feature type="binding site" evidence="10 13">
    <location>
        <position position="175"/>
    </location>
    <ligand>
        <name>a divalent metal cation</name>
        <dbReference type="ChEBI" id="CHEBI:60240"/>
    </ligand>
</feature>
<dbReference type="GO" id="GO:0005737">
    <property type="term" value="C:cytoplasm"/>
    <property type="evidence" value="ECO:0007669"/>
    <property type="project" value="UniProtKB-ARBA"/>
</dbReference>
<evidence type="ECO:0000256" key="13">
    <source>
        <dbReference type="PIRSR" id="PIRSR001461-2"/>
    </source>
</evidence>
<evidence type="ECO:0000256" key="10">
    <source>
        <dbReference type="HAMAP-Rule" id="MF_02227"/>
    </source>
</evidence>
<feature type="binding site" evidence="14">
    <location>
        <position position="177"/>
    </location>
    <ligand>
        <name>substrate</name>
    </ligand>
</feature>
<accession>A0A9D2CIN6</accession>
<feature type="binding site" evidence="10 14">
    <location>
        <position position="66"/>
    </location>
    <ligand>
        <name>substrate</name>
    </ligand>
</feature>
<comment type="cofactor">
    <cofactor evidence="3">
        <name>Co(2+)</name>
        <dbReference type="ChEBI" id="CHEBI:48828"/>
    </cofactor>
</comment>
<feature type="binding site" evidence="10">
    <location>
        <begin position="175"/>
        <end position="177"/>
    </location>
    <ligand>
        <name>substrate</name>
    </ligand>
</feature>
<comment type="pathway">
    <text evidence="10">Carbohydrate degradation.</text>
</comment>
<feature type="binding site" evidence="10 13">
    <location>
        <position position="35"/>
    </location>
    <ligand>
        <name>a divalent metal cation</name>
        <dbReference type="ChEBI" id="CHEBI:60240"/>
    </ligand>
</feature>
<dbReference type="HAMAP" id="MF_02227">
    <property type="entry name" value="RPE"/>
    <property type="match status" value="1"/>
</dbReference>
<dbReference type="NCBIfam" id="TIGR01163">
    <property type="entry name" value="rpe"/>
    <property type="match status" value="1"/>
</dbReference>
<dbReference type="GO" id="GO:0006098">
    <property type="term" value="P:pentose-phosphate shunt"/>
    <property type="evidence" value="ECO:0007669"/>
    <property type="project" value="UniProtKB-UniRule"/>
</dbReference>
<keyword evidence="10 11" id="KW-0119">Carbohydrate metabolism</keyword>
<evidence type="ECO:0000256" key="14">
    <source>
        <dbReference type="PIRSR" id="PIRSR001461-3"/>
    </source>
</evidence>
<dbReference type="Pfam" id="PF00834">
    <property type="entry name" value="Ribul_P_3_epim"/>
    <property type="match status" value="1"/>
</dbReference>
<feature type="binding site" evidence="10 14">
    <location>
        <begin position="142"/>
        <end position="145"/>
    </location>
    <ligand>
        <name>substrate</name>
    </ligand>
</feature>
<comment type="caution">
    <text evidence="15">The sequence shown here is derived from an EMBL/GenBank/DDBJ whole genome shotgun (WGS) entry which is preliminary data.</text>
</comment>
<evidence type="ECO:0000256" key="7">
    <source>
        <dbReference type="ARBA" id="ARBA00013188"/>
    </source>
</evidence>
<dbReference type="Proteomes" id="UP000824133">
    <property type="component" value="Unassembled WGS sequence"/>
</dbReference>
<evidence type="ECO:0000256" key="8">
    <source>
        <dbReference type="ARBA" id="ARBA00022723"/>
    </source>
</evidence>
<feature type="active site" description="Proton acceptor" evidence="10 12">
    <location>
        <position position="35"/>
    </location>
</feature>
<name>A0A9D2CIN6_9ACTN</name>
<feature type="binding site" evidence="10 13">
    <location>
        <position position="33"/>
    </location>
    <ligand>
        <name>a divalent metal cation</name>
        <dbReference type="ChEBI" id="CHEBI:60240"/>
    </ligand>
</feature>
<organism evidence="15 16">
    <name type="scientific">Candidatus Olsenella excrementavium</name>
    <dbReference type="NCBI Taxonomy" id="2838709"/>
    <lineage>
        <taxon>Bacteria</taxon>
        <taxon>Bacillati</taxon>
        <taxon>Actinomycetota</taxon>
        <taxon>Coriobacteriia</taxon>
        <taxon>Coriobacteriales</taxon>
        <taxon>Atopobiaceae</taxon>
        <taxon>Olsenella</taxon>
    </lineage>
</organism>
<dbReference type="Gene3D" id="3.20.20.70">
    <property type="entry name" value="Aldolase class I"/>
    <property type="match status" value="1"/>
</dbReference>
<dbReference type="CDD" id="cd00429">
    <property type="entry name" value="RPE"/>
    <property type="match status" value="1"/>
</dbReference>
<evidence type="ECO:0000256" key="4">
    <source>
        <dbReference type="ARBA" id="ARBA00001947"/>
    </source>
</evidence>
<evidence type="ECO:0000313" key="16">
    <source>
        <dbReference type="Proteomes" id="UP000824133"/>
    </source>
</evidence>
<evidence type="ECO:0000256" key="5">
    <source>
        <dbReference type="ARBA" id="ARBA00001954"/>
    </source>
</evidence>
<dbReference type="EC" id="5.1.3.1" evidence="7 10"/>
<evidence type="ECO:0000256" key="3">
    <source>
        <dbReference type="ARBA" id="ARBA00001941"/>
    </source>
</evidence>
<dbReference type="GO" id="GO:0019323">
    <property type="term" value="P:pentose catabolic process"/>
    <property type="evidence" value="ECO:0007669"/>
    <property type="project" value="UniProtKB-UniRule"/>
</dbReference>
<dbReference type="FunFam" id="3.20.20.70:FF:000004">
    <property type="entry name" value="Ribulose-phosphate 3-epimerase"/>
    <property type="match status" value="1"/>
</dbReference>
<comment type="cofactor">
    <cofactor evidence="4">
        <name>Zn(2+)</name>
        <dbReference type="ChEBI" id="CHEBI:29105"/>
    </cofactor>
</comment>
<comment type="function">
    <text evidence="10">Catalyzes the reversible epimerization of D-ribulose 5-phosphate to D-xylulose 5-phosphate.</text>
</comment>
<dbReference type="PIRSF" id="PIRSF001461">
    <property type="entry name" value="RPE"/>
    <property type="match status" value="1"/>
</dbReference>